<dbReference type="PANTHER" id="PTHR33931">
    <property type="entry name" value="HOLIN-LIKE PROTEIN CIDA-RELATED"/>
    <property type="match status" value="1"/>
</dbReference>
<name>A0A4R3P2N3_9HYPH</name>
<keyword evidence="8" id="KW-1185">Reference proteome</keyword>
<feature type="transmembrane region" description="Helical" evidence="6">
    <location>
        <begin position="29"/>
        <end position="47"/>
    </location>
</feature>
<dbReference type="InterPro" id="IPR005538">
    <property type="entry name" value="LrgA/CidA"/>
</dbReference>
<dbReference type="OrthoDB" id="194658at2"/>
<dbReference type="AlphaFoldDB" id="A0A4R3P2N3"/>
<protein>
    <submittedName>
        <fullName evidence="7">Holin-like protein</fullName>
    </submittedName>
</protein>
<feature type="transmembrane region" description="Helical" evidence="6">
    <location>
        <begin position="85"/>
        <end position="102"/>
    </location>
</feature>
<evidence type="ECO:0000313" key="8">
    <source>
        <dbReference type="Proteomes" id="UP000295097"/>
    </source>
</evidence>
<proteinExistence type="predicted"/>
<reference evidence="7 8" key="1">
    <citation type="submission" date="2019-03" db="EMBL/GenBank/DDBJ databases">
        <title>Freshwater and sediment microbial communities from various areas in North America, analyzing microbe dynamics in response to fracking.</title>
        <authorList>
            <person name="Lamendella R."/>
        </authorList>
    </citation>
    <scope>NUCLEOTIDE SEQUENCE [LARGE SCALE GENOMIC DNA]</scope>
    <source>
        <strain evidence="7 8">175.2</strain>
    </source>
</reference>
<accession>A0A4R3P2N3</accession>
<comment type="subcellular location">
    <subcellularLocation>
        <location evidence="1">Cell membrane</location>
        <topology evidence="1">Multi-pass membrane protein</topology>
    </subcellularLocation>
</comment>
<sequence length="148" mass="16095">MLRSPQILPYTVALHKPSLIVRRKLRQSGVAQIAVLVAIWFICDALARHMGLPIPGSVIGLFALLGALTVGIVKTASIRRGARWFLAELLLFFVPAVLAVLDHPEFLGMTGVKVLAVILVGVICVMVTTALAVDFGFRMMARLEKPRP</sequence>
<keyword evidence="5 6" id="KW-0472">Membrane</keyword>
<evidence type="ECO:0000256" key="6">
    <source>
        <dbReference type="SAM" id="Phobius"/>
    </source>
</evidence>
<evidence type="ECO:0000256" key="1">
    <source>
        <dbReference type="ARBA" id="ARBA00004651"/>
    </source>
</evidence>
<comment type="caution">
    <text evidence="7">The sequence shown here is derived from an EMBL/GenBank/DDBJ whole genome shotgun (WGS) entry which is preliminary data.</text>
</comment>
<keyword evidence="3 6" id="KW-0812">Transmembrane</keyword>
<evidence type="ECO:0000256" key="5">
    <source>
        <dbReference type="ARBA" id="ARBA00023136"/>
    </source>
</evidence>
<organism evidence="7 8">
    <name type="scientific">Martelella mediterranea</name>
    <dbReference type="NCBI Taxonomy" id="293089"/>
    <lineage>
        <taxon>Bacteria</taxon>
        <taxon>Pseudomonadati</taxon>
        <taxon>Pseudomonadota</taxon>
        <taxon>Alphaproteobacteria</taxon>
        <taxon>Hyphomicrobiales</taxon>
        <taxon>Aurantimonadaceae</taxon>
        <taxon>Martelella</taxon>
    </lineage>
</organism>
<feature type="transmembrane region" description="Helical" evidence="6">
    <location>
        <begin position="53"/>
        <end position="73"/>
    </location>
</feature>
<dbReference type="EMBL" id="SMAR01000001">
    <property type="protein sequence ID" value="TCT44968.1"/>
    <property type="molecule type" value="Genomic_DNA"/>
</dbReference>
<dbReference type="RefSeq" id="WP_132307419.1">
    <property type="nucleotide sequence ID" value="NZ_SMAR01000001.1"/>
</dbReference>
<dbReference type="GO" id="GO:0005886">
    <property type="term" value="C:plasma membrane"/>
    <property type="evidence" value="ECO:0007669"/>
    <property type="project" value="UniProtKB-SubCell"/>
</dbReference>
<evidence type="ECO:0000313" key="7">
    <source>
        <dbReference type="EMBL" id="TCT44968.1"/>
    </source>
</evidence>
<evidence type="ECO:0000256" key="2">
    <source>
        <dbReference type="ARBA" id="ARBA00022475"/>
    </source>
</evidence>
<feature type="transmembrane region" description="Helical" evidence="6">
    <location>
        <begin position="114"/>
        <end position="137"/>
    </location>
</feature>
<evidence type="ECO:0000256" key="4">
    <source>
        <dbReference type="ARBA" id="ARBA00022989"/>
    </source>
</evidence>
<gene>
    <name evidence="7" type="ORF">EDC90_1001106</name>
</gene>
<keyword evidence="2" id="KW-1003">Cell membrane</keyword>
<dbReference type="Pfam" id="PF03788">
    <property type="entry name" value="LrgA"/>
    <property type="match status" value="1"/>
</dbReference>
<keyword evidence="4 6" id="KW-1133">Transmembrane helix</keyword>
<dbReference type="Proteomes" id="UP000295097">
    <property type="component" value="Unassembled WGS sequence"/>
</dbReference>
<dbReference type="PANTHER" id="PTHR33931:SF2">
    <property type="entry name" value="HOLIN-LIKE PROTEIN CIDA"/>
    <property type="match status" value="1"/>
</dbReference>
<evidence type="ECO:0000256" key="3">
    <source>
        <dbReference type="ARBA" id="ARBA00022692"/>
    </source>
</evidence>